<keyword evidence="8" id="KW-0249">Electron transport</keyword>
<dbReference type="InterPro" id="IPR005171">
    <property type="entry name" value="Cyt_c_oxidase_su4_prok"/>
</dbReference>
<evidence type="ECO:0000256" key="2">
    <source>
        <dbReference type="ARBA" id="ARBA00008079"/>
    </source>
</evidence>
<keyword evidence="11 18" id="KW-0472">Membrane</keyword>
<dbReference type="GO" id="GO:0015078">
    <property type="term" value="F:proton transmembrane transporter activity"/>
    <property type="evidence" value="ECO:0007669"/>
    <property type="project" value="TreeGrafter"/>
</dbReference>
<evidence type="ECO:0000256" key="10">
    <source>
        <dbReference type="ARBA" id="ARBA00023002"/>
    </source>
</evidence>
<evidence type="ECO:0000256" key="3">
    <source>
        <dbReference type="ARBA" id="ARBA00011700"/>
    </source>
</evidence>
<dbReference type="InterPro" id="IPR014210">
    <property type="entry name" value="Cyt_o_ubiqinol_oxidase_su4"/>
</dbReference>
<dbReference type="GO" id="GO:0015990">
    <property type="term" value="P:electron transport coupled proton transport"/>
    <property type="evidence" value="ECO:0007669"/>
    <property type="project" value="InterPro"/>
</dbReference>
<evidence type="ECO:0000256" key="8">
    <source>
        <dbReference type="ARBA" id="ARBA00022982"/>
    </source>
</evidence>
<comment type="caution">
    <text evidence="19">The sequence shown here is derived from an EMBL/GenBank/DDBJ whole genome shotgun (WGS) entry which is preliminary data.</text>
</comment>
<dbReference type="GO" id="GO:0019646">
    <property type="term" value="P:aerobic electron transport chain"/>
    <property type="evidence" value="ECO:0007669"/>
    <property type="project" value="TreeGrafter"/>
</dbReference>
<evidence type="ECO:0000256" key="16">
    <source>
        <dbReference type="ARBA" id="ARBA00032185"/>
    </source>
</evidence>
<name>A0A8J6IVF3_9ALTE</name>
<accession>A0A8J6IVF3</accession>
<evidence type="ECO:0000256" key="1">
    <source>
        <dbReference type="ARBA" id="ARBA00004651"/>
    </source>
</evidence>
<comment type="subunit">
    <text evidence="3">Heterooctamer of two A chains, two B chains, two C chains and two D chains.</text>
</comment>
<evidence type="ECO:0000256" key="5">
    <source>
        <dbReference type="ARBA" id="ARBA00022448"/>
    </source>
</evidence>
<dbReference type="Proteomes" id="UP000601768">
    <property type="component" value="Unassembled WGS sequence"/>
</dbReference>
<protein>
    <recommendedName>
        <fullName evidence="4">Cytochrome bo(3) ubiquinol oxidase subunit 4</fullName>
    </recommendedName>
    <alternativeName>
        <fullName evidence="16">Cytochrome o ubiquinol oxidase subunit 4</fullName>
    </alternativeName>
    <alternativeName>
        <fullName evidence="13">Oxidase bo(3) subunit 4</fullName>
    </alternativeName>
    <alternativeName>
        <fullName evidence="14">Ubiquinol oxidase polypeptide IV</fullName>
    </alternativeName>
    <alternativeName>
        <fullName evidence="15">Ubiquinol oxidase subunit 4</fullName>
    </alternativeName>
</protein>
<feature type="transmembrane region" description="Helical" evidence="18">
    <location>
        <begin position="91"/>
        <end position="112"/>
    </location>
</feature>
<reference evidence="19" key="2">
    <citation type="submission" date="2020-08" db="EMBL/GenBank/DDBJ databases">
        <authorList>
            <person name="Lai Q."/>
        </authorList>
    </citation>
    <scope>NUCLEOTIDE SEQUENCE</scope>
    <source>
        <strain evidence="19">S27-2</strain>
    </source>
</reference>
<dbReference type="PANTHER" id="PTHR36835">
    <property type="entry name" value="CYTOCHROME BO(3) UBIQUINOL OXIDASE SUBUNIT 4"/>
    <property type="match status" value="1"/>
</dbReference>
<reference evidence="19" key="1">
    <citation type="journal article" date="2018" name="Int. J. Syst. Evol. Microbiol.">
        <title>Neptunicella marina gen. nov., sp. nov., isolated from surface seawater.</title>
        <authorList>
            <person name="Liu X."/>
            <person name="Lai Q."/>
            <person name="Du Y."/>
            <person name="Zhang X."/>
            <person name="Liu Z."/>
            <person name="Sun F."/>
            <person name="Shao Z."/>
        </authorList>
    </citation>
    <scope>NUCLEOTIDE SEQUENCE</scope>
    <source>
        <strain evidence="19">S27-2</strain>
    </source>
</reference>
<dbReference type="InterPro" id="IPR050968">
    <property type="entry name" value="Cytochrome_c_oxidase_bac_sub4"/>
</dbReference>
<evidence type="ECO:0000256" key="6">
    <source>
        <dbReference type="ARBA" id="ARBA00022475"/>
    </source>
</evidence>
<feature type="region of interest" description="Disordered" evidence="17">
    <location>
        <begin position="1"/>
        <end position="21"/>
    </location>
</feature>
<dbReference type="EMBL" id="JACNEP010000007">
    <property type="protein sequence ID" value="MBC3766353.1"/>
    <property type="molecule type" value="Genomic_DNA"/>
</dbReference>
<sequence length="120" mass="13573">MSHSGTQVGVQHTTHHEQHDASHGDVKSYLIGFVLSVILTVIPFYMVMEGDYSKATVLWTIVTMAVVQVWVHLKYFLHLNFVTEEGKASSIAFIFSALIIFMVVGLSVWIIYESNAMMMY</sequence>
<evidence type="ECO:0000256" key="7">
    <source>
        <dbReference type="ARBA" id="ARBA00022692"/>
    </source>
</evidence>
<comment type="similarity">
    <text evidence="2">Belongs to the cytochrome c oxidase bacterial subunit 4 family.</text>
</comment>
<evidence type="ECO:0000256" key="14">
    <source>
        <dbReference type="ARBA" id="ARBA00030211"/>
    </source>
</evidence>
<gene>
    <name evidence="19" type="primary">cyoD</name>
    <name evidence="19" type="ORF">H8B19_10715</name>
</gene>
<evidence type="ECO:0000256" key="9">
    <source>
        <dbReference type="ARBA" id="ARBA00022989"/>
    </source>
</evidence>
<dbReference type="RefSeq" id="WP_186506877.1">
    <property type="nucleotide sequence ID" value="NZ_JACNEP010000007.1"/>
</dbReference>
<evidence type="ECO:0000256" key="12">
    <source>
        <dbReference type="ARBA" id="ARBA00025694"/>
    </source>
</evidence>
<dbReference type="NCBIfam" id="TIGR02847">
    <property type="entry name" value="CyoD"/>
    <property type="match status" value="1"/>
</dbReference>
<dbReference type="AlphaFoldDB" id="A0A8J6IVF3"/>
<evidence type="ECO:0000256" key="11">
    <source>
        <dbReference type="ARBA" id="ARBA00023136"/>
    </source>
</evidence>
<keyword evidence="10" id="KW-0560">Oxidoreductase</keyword>
<keyword evidence="20" id="KW-1185">Reference proteome</keyword>
<dbReference type="GO" id="GO:0005886">
    <property type="term" value="C:plasma membrane"/>
    <property type="evidence" value="ECO:0007669"/>
    <property type="project" value="UniProtKB-SubCell"/>
</dbReference>
<evidence type="ECO:0000313" key="19">
    <source>
        <dbReference type="EMBL" id="MBC3766353.1"/>
    </source>
</evidence>
<dbReference type="PANTHER" id="PTHR36835:SF1">
    <property type="entry name" value="CYTOCHROME BO(3) UBIQUINOL OXIDASE SUBUNIT 4"/>
    <property type="match status" value="1"/>
</dbReference>
<proteinExistence type="inferred from homology"/>
<keyword evidence="6" id="KW-1003">Cell membrane</keyword>
<feature type="transmembrane region" description="Helical" evidence="18">
    <location>
        <begin position="29"/>
        <end position="48"/>
    </location>
</feature>
<comment type="subcellular location">
    <subcellularLocation>
        <location evidence="1">Cell membrane</location>
        <topology evidence="1">Multi-pass membrane protein</topology>
    </subcellularLocation>
</comment>
<dbReference type="GO" id="GO:0009486">
    <property type="term" value="F:cytochrome bo3 ubiquinol oxidase activity"/>
    <property type="evidence" value="ECO:0007669"/>
    <property type="project" value="InterPro"/>
</dbReference>
<feature type="transmembrane region" description="Helical" evidence="18">
    <location>
        <begin position="55"/>
        <end position="71"/>
    </location>
</feature>
<evidence type="ECO:0000256" key="13">
    <source>
        <dbReference type="ARBA" id="ARBA00030071"/>
    </source>
</evidence>
<keyword evidence="9 18" id="KW-1133">Transmembrane helix</keyword>
<dbReference type="Pfam" id="PF03626">
    <property type="entry name" value="COX4_pro"/>
    <property type="match status" value="1"/>
</dbReference>
<evidence type="ECO:0000313" key="20">
    <source>
        <dbReference type="Proteomes" id="UP000601768"/>
    </source>
</evidence>
<keyword evidence="5" id="KW-0813">Transport</keyword>
<feature type="compositionally biased region" description="Polar residues" evidence="17">
    <location>
        <begin position="1"/>
        <end position="12"/>
    </location>
</feature>
<evidence type="ECO:0000256" key="4">
    <source>
        <dbReference type="ARBA" id="ARBA00014689"/>
    </source>
</evidence>
<evidence type="ECO:0000256" key="15">
    <source>
        <dbReference type="ARBA" id="ARBA00031887"/>
    </source>
</evidence>
<keyword evidence="7 18" id="KW-0812">Transmembrane</keyword>
<organism evidence="19 20">
    <name type="scientific">Neptunicella marina</name>
    <dbReference type="NCBI Taxonomy" id="2125989"/>
    <lineage>
        <taxon>Bacteria</taxon>
        <taxon>Pseudomonadati</taxon>
        <taxon>Pseudomonadota</taxon>
        <taxon>Gammaproteobacteria</taxon>
        <taxon>Alteromonadales</taxon>
        <taxon>Alteromonadaceae</taxon>
        <taxon>Neptunicella</taxon>
    </lineage>
</organism>
<dbReference type="GO" id="GO:0009319">
    <property type="term" value="C:cytochrome o ubiquinol oxidase complex"/>
    <property type="evidence" value="ECO:0007669"/>
    <property type="project" value="TreeGrafter"/>
</dbReference>
<evidence type="ECO:0000256" key="17">
    <source>
        <dbReference type="SAM" id="MobiDB-lite"/>
    </source>
</evidence>
<evidence type="ECO:0000256" key="18">
    <source>
        <dbReference type="SAM" id="Phobius"/>
    </source>
</evidence>
<comment type="function">
    <text evidence="12">Cytochrome bo(3) ubiquinol terminal oxidase is the component of the aerobic respiratory chain of E.coli that predominates when cells are grown at high aeration. Has proton pump activity across the membrane in addition to electron transfer, pumping 2 protons/electron.</text>
</comment>